<feature type="compositionally biased region" description="Polar residues" evidence="1">
    <location>
        <begin position="43"/>
        <end position="52"/>
    </location>
</feature>
<protein>
    <submittedName>
        <fullName evidence="2">Uu.00g133700.m01.CDS01</fullName>
    </submittedName>
</protein>
<accession>A0AAI8VNV6</accession>
<proteinExistence type="predicted"/>
<evidence type="ECO:0000313" key="2">
    <source>
        <dbReference type="EMBL" id="CAJ2508344.1"/>
    </source>
</evidence>
<feature type="region of interest" description="Disordered" evidence="1">
    <location>
        <begin position="1"/>
        <end position="53"/>
    </location>
</feature>
<dbReference type="Proteomes" id="UP001295740">
    <property type="component" value="Unassembled WGS sequence"/>
</dbReference>
<reference evidence="2" key="1">
    <citation type="submission" date="2023-10" db="EMBL/GenBank/DDBJ databases">
        <authorList>
            <person name="Hackl T."/>
        </authorList>
    </citation>
    <scope>NUCLEOTIDE SEQUENCE</scope>
</reference>
<feature type="compositionally biased region" description="Pro residues" evidence="1">
    <location>
        <begin position="10"/>
        <end position="41"/>
    </location>
</feature>
<dbReference type="EMBL" id="CAUWAG010000011">
    <property type="protein sequence ID" value="CAJ2508344.1"/>
    <property type="molecule type" value="Genomic_DNA"/>
</dbReference>
<name>A0AAI8VNV6_9PEZI</name>
<organism evidence="2 3">
    <name type="scientific">Anthostomella pinea</name>
    <dbReference type="NCBI Taxonomy" id="933095"/>
    <lineage>
        <taxon>Eukaryota</taxon>
        <taxon>Fungi</taxon>
        <taxon>Dikarya</taxon>
        <taxon>Ascomycota</taxon>
        <taxon>Pezizomycotina</taxon>
        <taxon>Sordariomycetes</taxon>
        <taxon>Xylariomycetidae</taxon>
        <taxon>Xylariales</taxon>
        <taxon>Xylariaceae</taxon>
        <taxon>Anthostomella</taxon>
    </lineage>
</organism>
<comment type="caution">
    <text evidence="2">The sequence shown here is derived from an EMBL/GenBank/DDBJ whole genome shotgun (WGS) entry which is preliminary data.</text>
</comment>
<gene>
    <name evidence="2" type="ORF">KHLLAP_LOCUS8812</name>
</gene>
<keyword evidence="3" id="KW-1185">Reference proteome</keyword>
<sequence>MRQPLFTAPAPAPTPAPTPTPTPSPTPSKSPKKPPPLPPTSPRGNTISSPKTHVTYPVRDLLKVSNHPPAAFDDLAILRPGWVRYWAWSGPYNGLGYSL</sequence>
<evidence type="ECO:0000256" key="1">
    <source>
        <dbReference type="SAM" id="MobiDB-lite"/>
    </source>
</evidence>
<dbReference type="AlphaFoldDB" id="A0AAI8VNV6"/>
<evidence type="ECO:0000313" key="3">
    <source>
        <dbReference type="Proteomes" id="UP001295740"/>
    </source>
</evidence>